<keyword evidence="2" id="KW-0285">Flavoprotein</keyword>
<dbReference type="AlphaFoldDB" id="A0A8H6S092"/>
<keyword evidence="5" id="KW-1133">Transmembrane helix</keyword>
<name>A0A8H6S092_9AGAR</name>
<dbReference type="GO" id="GO:0004174">
    <property type="term" value="F:electron-transferring-flavoprotein dehydrogenase activity"/>
    <property type="evidence" value="ECO:0007669"/>
    <property type="project" value="TreeGrafter"/>
</dbReference>
<dbReference type="InterPro" id="IPR036188">
    <property type="entry name" value="FAD/NAD-bd_sf"/>
</dbReference>
<dbReference type="SUPFAM" id="SSF51905">
    <property type="entry name" value="FAD/NAD(P)-binding domain"/>
    <property type="match status" value="1"/>
</dbReference>
<evidence type="ECO:0000256" key="4">
    <source>
        <dbReference type="ARBA" id="ARBA00023002"/>
    </source>
</evidence>
<evidence type="ECO:0000256" key="5">
    <source>
        <dbReference type="SAM" id="Phobius"/>
    </source>
</evidence>
<dbReference type="OrthoDB" id="202203at2759"/>
<comment type="caution">
    <text evidence="7">The sequence shown here is derived from an EMBL/GenBank/DDBJ whole genome shotgun (WGS) entry which is preliminary data.</text>
</comment>
<dbReference type="Gene3D" id="3.50.50.100">
    <property type="match status" value="1"/>
</dbReference>
<keyword evidence="3" id="KW-0274">FAD</keyword>
<accession>A0A8H6S092</accession>
<evidence type="ECO:0000259" key="6">
    <source>
        <dbReference type="Pfam" id="PF07992"/>
    </source>
</evidence>
<proteinExistence type="inferred from homology"/>
<keyword evidence="8" id="KW-1185">Reference proteome</keyword>
<protein>
    <submittedName>
        <fullName evidence="7">Apoptosis-inducing factor</fullName>
    </submittedName>
</protein>
<keyword evidence="5" id="KW-0812">Transmembrane</keyword>
<evidence type="ECO:0000256" key="3">
    <source>
        <dbReference type="ARBA" id="ARBA00022827"/>
    </source>
</evidence>
<organism evidence="7 8">
    <name type="scientific">Mycena indigotica</name>
    <dbReference type="NCBI Taxonomy" id="2126181"/>
    <lineage>
        <taxon>Eukaryota</taxon>
        <taxon>Fungi</taxon>
        <taxon>Dikarya</taxon>
        <taxon>Basidiomycota</taxon>
        <taxon>Agaricomycotina</taxon>
        <taxon>Agaricomycetes</taxon>
        <taxon>Agaricomycetidae</taxon>
        <taxon>Agaricales</taxon>
        <taxon>Marasmiineae</taxon>
        <taxon>Mycenaceae</taxon>
        <taxon>Mycena</taxon>
    </lineage>
</organism>
<dbReference type="PANTHER" id="PTHR43735">
    <property type="entry name" value="APOPTOSIS-INDUCING FACTOR 1"/>
    <property type="match status" value="1"/>
</dbReference>
<gene>
    <name evidence="7" type="ORF">MIND_01360400</name>
</gene>
<dbReference type="GeneID" id="59352549"/>
<dbReference type="RefSeq" id="XP_037213589.1">
    <property type="nucleotide sequence ID" value="XM_037370033.1"/>
</dbReference>
<evidence type="ECO:0000313" key="7">
    <source>
        <dbReference type="EMBL" id="KAF7289860.1"/>
    </source>
</evidence>
<dbReference type="InterPro" id="IPR023753">
    <property type="entry name" value="FAD/NAD-binding_dom"/>
</dbReference>
<reference evidence="7" key="1">
    <citation type="submission" date="2020-05" db="EMBL/GenBank/DDBJ databases">
        <title>Mycena genomes resolve the evolution of fungal bioluminescence.</title>
        <authorList>
            <person name="Tsai I.J."/>
        </authorList>
    </citation>
    <scope>NUCLEOTIDE SEQUENCE</scope>
    <source>
        <strain evidence="7">171206Taipei</strain>
    </source>
</reference>
<feature type="domain" description="FAD/NAD(P)-binding" evidence="6">
    <location>
        <begin position="11"/>
        <end position="306"/>
    </location>
</feature>
<feature type="transmembrane region" description="Helical" evidence="5">
    <location>
        <begin position="344"/>
        <end position="362"/>
    </location>
</feature>
<dbReference type="PANTHER" id="PTHR43735:SF3">
    <property type="entry name" value="FERROPTOSIS SUPPRESSOR PROTEIN 1"/>
    <property type="match status" value="1"/>
</dbReference>
<keyword evidence="5" id="KW-0472">Membrane</keyword>
<evidence type="ECO:0000313" key="8">
    <source>
        <dbReference type="Proteomes" id="UP000636479"/>
    </source>
</evidence>
<dbReference type="Pfam" id="PF07992">
    <property type="entry name" value="Pyr_redox_2"/>
    <property type="match status" value="1"/>
</dbReference>
<dbReference type="GO" id="GO:0005737">
    <property type="term" value="C:cytoplasm"/>
    <property type="evidence" value="ECO:0007669"/>
    <property type="project" value="TreeGrafter"/>
</dbReference>
<keyword evidence="4" id="KW-0560">Oxidoreductase</keyword>
<evidence type="ECO:0000256" key="1">
    <source>
        <dbReference type="ARBA" id="ARBA00006442"/>
    </source>
</evidence>
<dbReference type="Proteomes" id="UP000636479">
    <property type="component" value="Unassembled WGS sequence"/>
</dbReference>
<dbReference type="PRINTS" id="PR00368">
    <property type="entry name" value="FADPNR"/>
</dbReference>
<dbReference type="GO" id="GO:0050660">
    <property type="term" value="F:flavin adenine dinucleotide binding"/>
    <property type="evidence" value="ECO:0007669"/>
    <property type="project" value="TreeGrafter"/>
</dbReference>
<dbReference type="PRINTS" id="PR00469">
    <property type="entry name" value="PNDRDTASEII"/>
</dbReference>
<dbReference type="EMBL" id="JACAZF010000016">
    <property type="protein sequence ID" value="KAF7289860.1"/>
    <property type="molecule type" value="Genomic_DNA"/>
</dbReference>
<evidence type="ECO:0000256" key="2">
    <source>
        <dbReference type="ARBA" id="ARBA00022630"/>
    </source>
</evidence>
<sequence>MSAKKNDDRKSIVILGGGAAGINTARPLSAKLDASKYALTLIDPRPFRVLLPATLRMVVSDKYNLASTESALVPYDKLFHGGKGTFIQDSVQSITQQIGESSGFLTLASGQTVPYDILVLATGLAWSYPIAFPDSLGDVQEYVKSRQDEFAGAENYLLVGGGAIGCELAGELKDIWPAKDVTIVHGQRLLLNDSYSERYRRRVANDLAKRGVNLQLNELVPIDNITADSVTTQNGLKIAAGLVVKTTGASGPNTAYIQSLGSGVLTPAGFVKVQPTLQLLDFPNVFAAGDIVEWPEQKQAIKAQDHAALVAKNVLLFVNSKQLKNYKTAFEAIVLTNGRASGSSYFGVLWGIIIGGWLTALIKSKNLLIPRFRSDSGLA</sequence>
<comment type="similarity">
    <text evidence="1">Belongs to the FAD-dependent oxidoreductase family.</text>
</comment>